<feature type="compositionally biased region" description="Polar residues" evidence="12">
    <location>
        <begin position="326"/>
        <end position="336"/>
    </location>
</feature>
<evidence type="ECO:0000256" key="8">
    <source>
        <dbReference type="ARBA" id="ARBA00023170"/>
    </source>
</evidence>
<evidence type="ECO:0000259" key="14">
    <source>
        <dbReference type="PROSITE" id="PS50262"/>
    </source>
</evidence>
<feature type="domain" description="G-protein coupled receptors family 1 profile" evidence="14">
    <location>
        <begin position="50"/>
        <end position="413"/>
    </location>
</feature>
<evidence type="ECO:0000256" key="4">
    <source>
        <dbReference type="ARBA" id="ARBA00022989"/>
    </source>
</evidence>
<comment type="similarity">
    <text evidence="11">Belongs to the G-protein coupled receptor 1 family.</text>
</comment>
<dbReference type="OrthoDB" id="5977853at2759"/>
<keyword evidence="8 11" id="KW-0675">Receptor</keyword>
<dbReference type="FunFam" id="1.20.1070.10:FF:000523">
    <property type="entry name" value="5-hydroxytryptamine receptor 2B"/>
    <property type="match status" value="1"/>
</dbReference>
<dbReference type="PROSITE" id="PS50262">
    <property type="entry name" value="G_PROTEIN_RECEP_F1_2"/>
    <property type="match status" value="1"/>
</dbReference>
<evidence type="ECO:0000256" key="12">
    <source>
        <dbReference type="SAM" id="MobiDB-lite"/>
    </source>
</evidence>
<keyword evidence="10 11" id="KW-0807">Transducer</keyword>
<keyword evidence="7" id="KW-1015">Disulfide bond</keyword>
<feature type="transmembrane region" description="Helical" evidence="13">
    <location>
        <begin position="98"/>
        <end position="129"/>
    </location>
</feature>
<sequence>MNITEKSGILATTKGYHPSSNSMPASQDNPSEVWLFSIMTMVVIILIIVGNTLVCIAVATDRSLKAVQNRFLVSLAISDLTVGVVIMPMGIVNQLLGYWVFGVVLCQLWKVCDVLACTASIWNLCLIAIDRYCCITRAVKYTAWRTPHRVNMMIIFVWALAIFISVPPLFGWRVEESPSEKFKCLISDNVGYILFSTMGSFYIPAVIMIITYANVWSAAKFRARSNSNARDNIVKCPDSGQPSTGTGFNYQRHIYLETNKCLDDKTSTGNIQADFKNNGNEERQLTDRQLLKGCFSSESGDQIKCQVQSKIHGQEGDPYRQVNHSLTSQTTSQRSNGFPDVDRSKRRLAQKRERRATLVLGIIMGTFLACWYPFFQLYVISALCRLSCNIPTLLFDIIFWIGYCNSALNPIIYTVFNRDFRRAFAKIIKKIWFRSSL</sequence>
<gene>
    <name evidence="15" type="ORF">BSL78_00104</name>
</gene>
<protein>
    <submittedName>
        <fullName evidence="15">Putative G-protein coupled receptor</fullName>
    </submittedName>
</protein>
<dbReference type="InterPro" id="IPR000276">
    <property type="entry name" value="GPCR_Rhodpsn"/>
</dbReference>
<organism evidence="15 16">
    <name type="scientific">Stichopus japonicus</name>
    <name type="common">Sea cucumber</name>
    <dbReference type="NCBI Taxonomy" id="307972"/>
    <lineage>
        <taxon>Eukaryota</taxon>
        <taxon>Metazoa</taxon>
        <taxon>Echinodermata</taxon>
        <taxon>Eleutherozoa</taxon>
        <taxon>Echinozoa</taxon>
        <taxon>Holothuroidea</taxon>
        <taxon>Aspidochirotacea</taxon>
        <taxon>Aspidochirotida</taxon>
        <taxon>Stichopodidae</taxon>
        <taxon>Apostichopus</taxon>
    </lineage>
</organism>
<feature type="transmembrane region" description="Helical" evidence="13">
    <location>
        <begin position="150"/>
        <end position="170"/>
    </location>
</feature>
<evidence type="ECO:0000256" key="2">
    <source>
        <dbReference type="ARBA" id="ARBA00022475"/>
    </source>
</evidence>
<evidence type="ECO:0000256" key="11">
    <source>
        <dbReference type="RuleBase" id="RU000688"/>
    </source>
</evidence>
<evidence type="ECO:0000256" key="13">
    <source>
        <dbReference type="SAM" id="Phobius"/>
    </source>
</evidence>
<evidence type="ECO:0000256" key="5">
    <source>
        <dbReference type="ARBA" id="ARBA00023040"/>
    </source>
</evidence>
<evidence type="ECO:0000313" key="15">
    <source>
        <dbReference type="EMBL" id="PIK62977.1"/>
    </source>
</evidence>
<evidence type="ECO:0000313" key="16">
    <source>
        <dbReference type="Proteomes" id="UP000230750"/>
    </source>
</evidence>
<evidence type="ECO:0000256" key="10">
    <source>
        <dbReference type="ARBA" id="ARBA00023224"/>
    </source>
</evidence>
<feature type="region of interest" description="Disordered" evidence="12">
    <location>
        <begin position="326"/>
        <end position="345"/>
    </location>
</feature>
<feature type="transmembrane region" description="Helical" evidence="13">
    <location>
        <begin position="394"/>
        <end position="416"/>
    </location>
</feature>
<feature type="transmembrane region" description="Helical" evidence="13">
    <location>
        <begin position="190"/>
        <end position="215"/>
    </location>
</feature>
<dbReference type="GO" id="GO:0005886">
    <property type="term" value="C:plasma membrane"/>
    <property type="evidence" value="ECO:0007669"/>
    <property type="project" value="UniProtKB-SubCell"/>
</dbReference>
<keyword evidence="9" id="KW-0325">Glycoprotein</keyword>
<proteinExistence type="inferred from homology"/>
<keyword evidence="4 13" id="KW-1133">Transmembrane helix</keyword>
<dbReference type="CDD" id="cd15059">
    <property type="entry name" value="7tmA_alpha2_AR"/>
    <property type="match status" value="1"/>
</dbReference>
<dbReference type="EMBL" id="MRZV01000002">
    <property type="protein sequence ID" value="PIK62977.1"/>
    <property type="molecule type" value="Genomic_DNA"/>
</dbReference>
<dbReference type="InterPro" id="IPR017452">
    <property type="entry name" value="GPCR_Rhodpsn_7TM"/>
</dbReference>
<dbReference type="Proteomes" id="UP000230750">
    <property type="component" value="Unassembled WGS sequence"/>
</dbReference>
<dbReference type="PROSITE" id="PS00237">
    <property type="entry name" value="G_PROTEIN_RECEP_F1_1"/>
    <property type="match status" value="1"/>
</dbReference>
<dbReference type="Pfam" id="PF00001">
    <property type="entry name" value="7tm_1"/>
    <property type="match status" value="1"/>
</dbReference>
<dbReference type="STRING" id="307972.A0A2G8LRS8"/>
<dbReference type="AlphaFoldDB" id="A0A2G8LRS8"/>
<evidence type="ECO:0000256" key="9">
    <source>
        <dbReference type="ARBA" id="ARBA00023180"/>
    </source>
</evidence>
<feature type="transmembrane region" description="Helical" evidence="13">
    <location>
        <begin position="356"/>
        <end position="374"/>
    </location>
</feature>
<dbReference type="PANTHER" id="PTHR24248">
    <property type="entry name" value="ADRENERGIC RECEPTOR-RELATED G-PROTEIN COUPLED RECEPTOR"/>
    <property type="match status" value="1"/>
</dbReference>
<dbReference type="PRINTS" id="PR00237">
    <property type="entry name" value="GPCRRHODOPSN"/>
</dbReference>
<comment type="subcellular location">
    <subcellularLocation>
        <location evidence="1">Cell membrane</location>
        <topology evidence="1">Multi-pass membrane protein</topology>
    </subcellularLocation>
</comment>
<dbReference type="Gene3D" id="1.20.1070.10">
    <property type="entry name" value="Rhodopsin 7-helix transmembrane proteins"/>
    <property type="match status" value="2"/>
</dbReference>
<keyword evidence="3 11" id="KW-0812">Transmembrane</keyword>
<evidence type="ECO:0000256" key="6">
    <source>
        <dbReference type="ARBA" id="ARBA00023136"/>
    </source>
</evidence>
<dbReference type="InterPro" id="IPR000929">
    <property type="entry name" value="Dopamine_rcpt"/>
</dbReference>
<comment type="caution">
    <text evidence="15">The sequence shown here is derived from an EMBL/GenBank/DDBJ whole genome shotgun (WGS) entry which is preliminary data.</text>
</comment>
<reference evidence="15 16" key="1">
    <citation type="journal article" date="2017" name="PLoS Biol.">
        <title>The sea cucumber genome provides insights into morphological evolution and visceral regeneration.</title>
        <authorList>
            <person name="Zhang X."/>
            <person name="Sun L."/>
            <person name="Yuan J."/>
            <person name="Sun Y."/>
            <person name="Gao Y."/>
            <person name="Zhang L."/>
            <person name="Li S."/>
            <person name="Dai H."/>
            <person name="Hamel J.F."/>
            <person name="Liu C."/>
            <person name="Yu Y."/>
            <person name="Liu S."/>
            <person name="Lin W."/>
            <person name="Guo K."/>
            <person name="Jin S."/>
            <person name="Xu P."/>
            <person name="Storey K.B."/>
            <person name="Huan P."/>
            <person name="Zhang T."/>
            <person name="Zhou Y."/>
            <person name="Zhang J."/>
            <person name="Lin C."/>
            <person name="Li X."/>
            <person name="Xing L."/>
            <person name="Huo D."/>
            <person name="Sun M."/>
            <person name="Wang L."/>
            <person name="Mercier A."/>
            <person name="Li F."/>
            <person name="Yang H."/>
            <person name="Xiang J."/>
        </authorList>
    </citation>
    <scope>NUCLEOTIDE SEQUENCE [LARGE SCALE GENOMIC DNA]</scope>
    <source>
        <strain evidence="15">Shaxun</strain>
        <tissue evidence="15">Muscle</tissue>
    </source>
</reference>
<name>A0A2G8LRS8_STIJA</name>
<keyword evidence="5 11" id="KW-0297">G-protein coupled receptor</keyword>
<evidence type="ECO:0000256" key="1">
    <source>
        <dbReference type="ARBA" id="ARBA00004651"/>
    </source>
</evidence>
<keyword evidence="6 13" id="KW-0472">Membrane</keyword>
<dbReference type="GO" id="GO:0004930">
    <property type="term" value="F:G protein-coupled receptor activity"/>
    <property type="evidence" value="ECO:0007669"/>
    <property type="project" value="UniProtKB-KW"/>
</dbReference>
<evidence type="ECO:0000256" key="7">
    <source>
        <dbReference type="ARBA" id="ARBA00023157"/>
    </source>
</evidence>
<keyword evidence="2" id="KW-1003">Cell membrane</keyword>
<dbReference type="PRINTS" id="PR00242">
    <property type="entry name" value="DOPAMINER"/>
</dbReference>
<dbReference type="SUPFAM" id="SSF81321">
    <property type="entry name" value="Family A G protein-coupled receptor-like"/>
    <property type="match status" value="1"/>
</dbReference>
<dbReference type="PANTHER" id="PTHR24248:SF174">
    <property type="entry name" value="TYRAMINE_OCTOPAMINE RECEPTOR"/>
    <property type="match status" value="1"/>
</dbReference>
<keyword evidence="16" id="KW-1185">Reference proteome</keyword>
<dbReference type="SMART" id="SM01381">
    <property type="entry name" value="7TM_GPCR_Srsx"/>
    <property type="match status" value="1"/>
</dbReference>
<feature type="transmembrane region" description="Helical" evidence="13">
    <location>
        <begin position="71"/>
        <end position="92"/>
    </location>
</feature>
<accession>A0A2G8LRS8</accession>
<evidence type="ECO:0000256" key="3">
    <source>
        <dbReference type="ARBA" id="ARBA00022692"/>
    </source>
</evidence>
<feature type="transmembrane region" description="Helical" evidence="13">
    <location>
        <begin position="33"/>
        <end position="59"/>
    </location>
</feature>